<dbReference type="EMBL" id="CP002525">
    <property type="protein sequence ID" value="ADX97785.1"/>
    <property type="molecule type" value="Genomic_DNA"/>
</dbReference>
<organism evidence="2 3">
    <name type="scientific">Mycoplasma suis (strain Illinois)</name>
    <dbReference type="NCBI Taxonomy" id="768700"/>
    <lineage>
        <taxon>Bacteria</taxon>
        <taxon>Bacillati</taxon>
        <taxon>Mycoplasmatota</taxon>
        <taxon>Mollicutes</taxon>
        <taxon>Mycoplasmataceae</taxon>
        <taxon>Mycoplasma</taxon>
    </lineage>
</organism>
<keyword evidence="3" id="KW-1185">Reference proteome</keyword>
<sequence length="312" mass="34559">MDIFTLTKGVAALSTAGGAVLGGFFASNTLIDKKEEKPLTRVDGGSENGSESGNAGSESEASAPSVNREEREDRGSVGEETSNRAEENSDSEQSSVREAESVSASDSDVGSQESEPQIDGSNIVFESSFLNDALTGTQNYVPPEDTKDENEEEQGETFEPFQDDSHYYYDEEGEELQSPMIAEYLKTRSEKQEERNQGPVCETWFRQTGGGSSKSKSSSEDCNKKVREKVWGRRNVPSLVGIVVEEGWAKKVLESYGLWDSSSQFKNSRNSSWTTGNWMCYRESTSDRQENKRFLISCDYYPQGNNSVTTRN</sequence>
<dbReference type="KEGG" id="mss:MSU_0241"/>
<proteinExistence type="predicted"/>
<dbReference type="RefSeq" id="WP_013609733.1">
    <property type="nucleotide sequence ID" value="NC_015155.1"/>
</dbReference>
<name>F0QQL5_MYCSL</name>
<reference evidence="2 3" key="1">
    <citation type="journal article" date="2011" name="J. Bacteriol.">
        <title>Complete genome sequences of two hemotropic Mycoplasmas, Mycoplasma haemofelis strain Ohio2 and Mycoplasma suis strain Illinois.</title>
        <authorList>
            <person name="Messick J.B."/>
            <person name="Santos A.P."/>
            <person name="Guimaraes A.M."/>
        </authorList>
    </citation>
    <scope>NUCLEOTIDE SEQUENCE [LARGE SCALE GENOMIC DNA]</scope>
    <source>
        <strain evidence="2 3">Illinois</strain>
    </source>
</reference>
<dbReference type="Proteomes" id="UP000007484">
    <property type="component" value="Chromosome"/>
</dbReference>
<gene>
    <name evidence="2" type="ordered locus">MSU_0241</name>
</gene>
<evidence type="ECO:0000256" key="1">
    <source>
        <dbReference type="SAM" id="MobiDB-lite"/>
    </source>
</evidence>
<feature type="compositionally biased region" description="Acidic residues" evidence="1">
    <location>
        <begin position="146"/>
        <end position="156"/>
    </location>
</feature>
<dbReference type="HOGENOM" id="CLU_071808_0_0_14"/>
<feature type="compositionally biased region" description="Basic and acidic residues" evidence="1">
    <location>
        <begin position="67"/>
        <end position="87"/>
    </location>
</feature>
<dbReference type="STRING" id="768700.MSU_0241"/>
<feature type="compositionally biased region" description="Basic and acidic residues" evidence="1">
    <location>
        <begin position="185"/>
        <end position="196"/>
    </location>
</feature>
<protein>
    <submittedName>
        <fullName evidence="2">Uncharacterized protein</fullName>
    </submittedName>
</protein>
<evidence type="ECO:0000313" key="2">
    <source>
        <dbReference type="EMBL" id="ADX97785.1"/>
    </source>
</evidence>
<feature type="region of interest" description="Disordered" evidence="1">
    <location>
        <begin position="32"/>
        <end position="221"/>
    </location>
</feature>
<feature type="compositionally biased region" description="Low complexity" evidence="1">
    <location>
        <begin position="101"/>
        <end position="112"/>
    </location>
</feature>
<evidence type="ECO:0000313" key="3">
    <source>
        <dbReference type="Proteomes" id="UP000007484"/>
    </source>
</evidence>
<accession>F0QQL5</accession>
<feature type="compositionally biased region" description="Polar residues" evidence="1">
    <location>
        <begin position="124"/>
        <end position="140"/>
    </location>
</feature>
<feature type="compositionally biased region" description="Low complexity" evidence="1">
    <location>
        <begin position="48"/>
        <end position="63"/>
    </location>
</feature>
<dbReference type="AlphaFoldDB" id="F0QQL5"/>